<protein>
    <recommendedName>
        <fullName evidence="5">Leucine Rich Repeat family protein</fullName>
    </recommendedName>
</protein>
<dbReference type="SUPFAM" id="SSF52047">
    <property type="entry name" value="RNI-like"/>
    <property type="match status" value="1"/>
</dbReference>
<keyword evidence="4" id="KW-1185">Reference proteome</keyword>
<dbReference type="InterPro" id="IPR052201">
    <property type="entry name" value="LRR-containing_regulator"/>
</dbReference>
<dbReference type="Gene3D" id="3.80.10.10">
    <property type="entry name" value="Ribonuclease Inhibitor"/>
    <property type="match status" value="1"/>
</dbReference>
<evidence type="ECO:0008006" key="5">
    <source>
        <dbReference type="Google" id="ProtNLM"/>
    </source>
</evidence>
<dbReference type="GeneID" id="94841728"/>
<dbReference type="InterPro" id="IPR032675">
    <property type="entry name" value="LRR_dom_sf"/>
</dbReference>
<dbReference type="InterPro" id="IPR001611">
    <property type="entry name" value="Leu-rich_rpt"/>
</dbReference>
<dbReference type="SMART" id="SM00368">
    <property type="entry name" value="LRR_RI"/>
    <property type="match status" value="5"/>
</dbReference>
<comment type="caution">
    <text evidence="3">The sequence shown here is derived from an EMBL/GenBank/DDBJ whole genome shotgun (WGS) entry which is preliminary data.</text>
</comment>
<feature type="region of interest" description="Disordered" evidence="2">
    <location>
        <begin position="377"/>
        <end position="398"/>
    </location>
</feature>
<dbReference type="OrthoDB" id="120976at2759"/>
<dbReference type="Proteomes" id="UP000179807">
    <property type="component" value="Unassembled WGS sequence"/>
</dbReference>
<evidence type="ECO:0000256" key="1">
    <source>
        <dbReference type="ARBA" id="ARBA00022737"/>
    </source>
</evidence>
<dbReference type="Pfam" id="PF13516">
    <property type="entry name" value="LRR_6"/>
    <property type="match status" value="1"/>
</dbReference>
<accession>A0A1J4JV93</accession>
<dbReference type="PANTHER" id="PTHR24111">
    <property type="entry name" value="LEUCINE-RICH REPEAT-CONTAINING PROTEIN 34"/>
    <property type="match status" value="1"/>
</dbReference>
<evidence type="ECO:0000256" key="2">
    <source>
        <dbReference type="SAM" id="MobiDB-lite"/>
    </source>
</evidence>
<proteinExistence type="predicted"/>
<evidence type="ECO:0000313" key="3">
    <source>
        <dbReference type="EMBL" id="OHT02931.1"/>
    </source>
</evidence>
<keyword evidence="1" id="KW-0677">Repeat</keyword>
<reference evidence="3" key="1">
    <citation type="submission" date="2016-10" db="EMBL/GenBank/DDBJ databases">
        <authorList>
            <person name="Benchimol M."/>
            <person name="Almeida L.G."/>
            <person name="Vasconcelos A.T."/>
            <person name="Perreira-Neves A."/>
            <person name="Rosa I.A."/>
            <person name="Tasca T."/>
            <person name="Bogo M.R."/>
            <person name="de Souza W."/>
        </authorList>
    </citation>
    <scope>NUCLEOTIDE SEQUENCE [LARGE SCALE GENOMIC DNA]</scope>
    <source>
        <strain evidence="3">K</strain>
    </source>
</reference>
<gene>
    <name evidence="3" type="ORF">TRFO_29877</name>
</gene>
<dbReference type="AlphaFoldDB" id="A0A1J4JV93"/>
<feature type="compositionally biased region" description="Basic and acidic residues" evidence="2">
    <location>
        <begin position="382"/>
        <end position="392"/>
    </location>
</feature>
<organism evidence="3 4">
    <name type="scientific">Tritrichomonas foetus</name>
    <dbReference type="NCBI Taxonomy" id="1144522"/>
    <lineage>
        <taxon>Eukaryota</taxon>
        <taxon>Metamonada</taxon>
        <taxon>Parabasalia</taxon>
        <taxon>Tritrichomonadida</taxon>
        <taxon>Tritrichomonadidae</taxon>
        <taxon>Tritrichomonas</taxon>
    </lineage>
</organism>
<dbReference type="RefSeq" id="XP_068356067.1">
    <property type="nucleotide sequence ID" value="XM_068507024.1"/>
</dbReference>
<dbReference type="EMBL" id="MLAK01000848">
    <property type="protein sequence ID" value="OHT02931.1"/>
    <property type="molecule type" value="Genomic_DNA"/>
</dbReference>
<name>A0A1J4JV93_9EUKA</name>
<sequence length="472" mass="51831">MVRTFSNSKSYAKISYSKSVRNSLFVEISSRRNRLIFSPFPPNLNNFIIESHTKNNREKMSSSLKAARSLRNALSTETADPVQSVAFDFGAEVEDDDDEQFNNWEHYTKLCYSQHPPIPALSLMKPILSGDEGSANFPHMEIGSHINIILQMLTKVKMINDLNLKDNALDSSCVEALINFVISSDQLSSLNLNDNPHIKAKAMKDLMEGIRESRSLESLSISNTGCNQTVGASIAEFVTNCSLLVKLDISSCQLRQSALDIATALGNATKLKRLNMADNELCIGGKKLAQQLGTGVTRGSTITRLYLSKNAINDEMAIALLKGLADSPTLKHLDLSYNQIGEQSGRSIASLIGKTTTLKHLDISMNPVLNVTINKELGQKASESDDGKPGNKKDKKPKACVPGVYSILTNLAKNSSLVDITMIGLVVEQAEWQQKLEQLKTSNQSVNVIYQAPRTETYNFQRSGAVGEKQEA</sequence>
<evidence type="ECO:0000313" key="4">
    <source>
        <dbReference type="Proteomes" id="UP000179807"/>
    </source>
</evidence>
<dbReference type="PANTHER" id="PTHR24111:SF0">
    <property type="entry name" value="LEUCINE-RICH REPEAT-CONTAINING PROTEIN"/>
    <property type="match status" value="1"/>
</dbReference>
<dbReference type="VEuPathDB" id="TrichDB:TRFO_29877"/>